<sequence length="81" mass="9333">MSNVLHDEVVIMDLKNGNYLNLNRIGTAIWDLIKNPIAIHDLIQALLLKYDVEEQACQTHVLEFLNTLILHDLLIIDSKLR</sequence>
<evidence type="ECO:0000313" key="2">
    <source>
        <dbReference type="Proteomes" id="UP001321186"/>
    </source>
</evidence>
<comment type="caution">
    <text evidence="1">The sequence shown here is derived from an EMBL/GenBank/DDBJ whole genome shotgun (WGS) entry which is preliminary data.</text>
</comment>
<dbReference type="EMBL" id="JAANOH010000004">
    <property type="protein sequence ID" value="MCZ2475895.1"/>
    <property type="molecule type" value="Genomic_DNA"/>
</dbReference>
<dbReference type="InterPro" id="IPR041881">
    <property type="entry name" value="PqqD_sf"/>
</dbReference>
<organism evidence="1 2">
    <name type="scientific">Aquirufa ecclesiirivi</name>
    <dbReference type="NCBI Taxonomy" id="2715124"/>
    <lineage>
        <taxon>Bacteria</taxon>
        <taxon>Pseudomonadati</taxon>
        <taxon>Bacteroidota</taxon>
        <taxon>Cytophagia</taxon>
        <taxon>Cytophagales</taxon>
        <taxon>Flectobacillaceae</taxon>
        <taxon>Aquirufa</taxon>
    </lineage>
</organism>
<gene>
    <name evidence="1" type="ORF">G9H61_10580</name>
</gene>
<keyword evidence="2" id="KW-1185">Reference proteome</keyword>
<name>A0ABT4JHZ7_9BACT</name>
<dbReference type="Proteomes" id="UP001321186">
    <property type="component" value="Unassembled WGS sequence"/>
</dbReference>
<protein>
    <submittedName>
        <fullName evidence="1">PqqD family protein</fullName>
    </submittedName>
</protein>
<dbReference type="Pfam" id="PF05402">
    <property type="entry name" value="PqqD"/>
    <property type="match status" value="1"/>
</dbReference>
<dbReference type="Gene3D" id="1.10.10.1150">
    <property type="entry name" value="Coenzyme PQQ synthesis protein D (PqqD)"/>
    <property type="match status" value="1"/>
</dbReference>
<reference evidence="1 2" key="1">
    <citation type="submission" date="2020-03" db="EMBL/GenBank/DDBJ databases">
        <authorList>
            <person name="Pitt A."/>
            <person name="Hahn M.W."/>
        </authorList>
    </citation>
    <scope>NUCLEOTIDE SEQUENCE [LARGE SCALE GENOMIC DNA]</scope>
    <source>
        <strain evidence="1 2">5A-MARBSE</strain>
    </source>
</reference>
<accession>A0ABT4JHZ7</accession>
<dbReference type="InterPro" id="IPR008792">
    <property type="entry name" value="PQQD"/>
</dbReference>
<proteinExistence type="predicted"/>
<evidence type="ECO:0000313" key="1">
    <source>
        <dbReference type="EMBL" id="MCZ2475895.1"/>
    </source>
</evidence>